<comment type="caution">
    <text evidence="3">The sequence shown here is derived from an EMBL/GenBank/DDBJ whole genome shotgun (WGS) entry which is preliminary data.</text>
</comment>
<dbReference type="AlphaFoldDB" id="A0AAD5WY83"/>
<keyword evidence="1" id="KW-0233">DNA recombination</keyword>
<dbReference type="Proteomes" id="UP001212841">
    <property type="component" value="Unassembled WGS sequence"/>
</dbReference>
<evidence type="ECO:0000313" key="4">
    <source>
        <dbReference type="Proteomes" id="UP001212841"/>
    </source>
</evidence>
<organism evidence="3 4">
    <name type="scientific">Rhizophlyctis rosea</name>
    <dbReference type="NCBI Taxonomy" id="64517"/>
    <lineage>
        <taxon>Eukaryota</taxon>
        <taxon>Fungi</taxon>
        <taxon>Fungi incertae sedis</taxon>
        <taxon>Chytridiomycota</taxon>
        <taxon>Chytridiomycota incertae sedis</taxon>
        <taxon>Chytridiomycetes</taxon>
        <taxon>Rhizophlyctidales</taxon>
        <taxon>Rhizophlyctidaceae</taxon>
        <taxon>Rhizophlyctis</taxon>
    </lineage>
</organism>
<dbReference type="GO" id="GO:0006310">
    <property type="term" value="P:DNA recombination"/>
    <property type="evidence" value="ECO:0007669"/>
    <property type="project" value="UniProtKB-KW"/>
</dbReference>
<feature type="compositionally biased region" description="Basic residues" evidence="2">
    <location>
        <begin position="395"/>
        <end position="405"/>
    </location>
</feature>
<dbReference type="EMBL" id="JADGJD010002718">
    <property type="protein sequence ID" value="KAJ3029373.1"/>
    <property type="molecule type" value="Genomic_DNA"/>
</dbReference>
<sequence>MPKSKPLLFSIQNIDPHDVYDVQQKYRPLLKKTGTTKKAPEEEDGSRKPFVDNILGSGGCRKRDNGKMWNAGTIFSDHSSASAVVDHLKEYMRKPKVAWETVESRNSLGQEVGKVKEYIQDIMRRPDIVNEHGLDMGALERAGDVLNDKKNELTGHSRACWERGEITEKEEGLWEDNGAVTDIAQKLYSDELQSVKDMIDPPPSPNDIRHLDLAVRLLLFTDTTKEWPHMRGKPLIELKCGGKIDHLNDNFIKFDKYAYGFAYLNQMKNEAQGPLLRYLPKDGFIAKALHHLIKHYRADKEYVFLNKKGSPYTANYNAFYTDLSEYCSLRLGKDWNVRLLRHITITEESQLAHSAADWQELGRVHGQTQIGTTMGYVAKGPAVEHGPKWEVNQKKRERRKQRKAEKRAGRS</sequence>
<evidence type="ECO:0000313" key="3">
    <source>
        <dbReference type="EMBL" id="KAJ3029373.1"/>
    </source>
</evidence>
<name>A0AAD5WY83_9FUNG</name>
<feature type="region of interest" description="Disordered" evidence="2">
    <location>
        <begin position="384"/>
        <end position="411"/>
    </location>
</feature>
<gene>
    <name evidence="3" type="ORF">HK097_005804</name>
</gene>
<protein>
    <submittedName>
        <fullName evidence="3">Uncharacterized protein</fullName>
    </submittedName>
</protein>
<reference evidence="3" key="1">
    <citation type="submission" date="2020-05" db="EMBL/GenBank/DDBJ databases">
        <title>Phylogenomic resolution of chytrid fungi.</title>
        <authorList>
            <person name="Stajich J.E."/>
            <person name="Amses K."/>
            <person name="Simmons R."/>
            <person name="Seto K."/>
            <person name="Myers J."/>
            <person name="Bonds A."/>
            <person name="Quandt C.A."/>
            <person name="Barry K."/>
            <person name="Liu P."/>
            <person name="Grigoriev I."/>
            <person name="Longcore J.E."/>
            <person name="James T.Y."/>
        </authorList>
    </citation>
    <scope>NUCLEOTIDE SEQUENCE</scope>
    <source>
        <strain evidence="3">JEL0318</strain>
    </source>
</reference>
<dbReference type="InterPro" id="IPR011010">
    <property type="entry name" value="DNA_brk_join_enz"/>
</dbReference>
<dbReference type="SUPFAM" id="SSF56349">
    <property type="entry name" value="DNA breaking-rejoining enzymes"/>
    <property type="match status" value="1"/>
</dbReference>
<dbReference type="Gene3D" id="1.10.443.10">
    <property type="entry name" value="Intergrase catalytic core"/>
    <property type="match status" value="1"/>
</dbReference>
<feature type="region of interest" description="Disordered" evidence="2">
    <location>
        <begin position="31"/>
        <end position="57"/>
    </location>
</feature>
<evidence type="ECO:0000256" key="1">
    <source>
        <dbReference type="ARBA" id="ARBA00023172"/>
    </source>
</evidence>
<proteinExistence type="predicted"/>
<feature type="compositionally biased region" description="Basic and acidic residues" evidence="2">
    <location>
        <begin position="385"/>
        <end position="394"/>
    </location>
</feature>
<keyword evidence="4" id="KW-1185">Reference proteome</keyword>
<evidence type="ECO:0000256" key="2">
    <source>
        <dbReference type="SAM" id="MobiDB-lite"/>
    </source>
</evidence>
<accession>A0AAD5WY83</accession>
<dbReference type="GO" id="GO:0015074">
    <property type="term" value="P:DNA integration"/>
    <property type="evidence" value="ECO:0007669"/>
    <property type="project" value="InterPro"/>
</dbReference>
<dbReference type="InterPro" id="IPR013762">
    <property type="entry name" value="Integrase-like_cat_sf"/>
</dbReference>
<dbReference type="GO" id="GO:0003677">
    <property type="term" value="F:DNA binding"/>
    <property type="evidence" value="ECO:0007669"/>
    <property type="project" value="InterPro"/>
</dbReference>